<evidence type="ECO:0000259" key="5">
    <source>
        <dbReference type="Pfam" id="PF19834"/>
    </source>
</evidence>
<sequence>MKSVLIIGAGPAGLVAAKTLLCNKPGTFKVTIFEASDRIGGMWRAWKGEEGIKCHPWMRTNLSRFTVAFSDFSWNSVDLADDNNEHLQPASPPMFPHAWQVGRYLEAYAENFIPDDIIYCSRAVKRVELTEGTPRTWRVSSFDKISETTVIDEFDYLLIASGFYDQPESVSMSSGPGGVKVKHSSQFRDISTLARKAGNVVVIGGGISGSEAAATAAFQISSAKYSPDSPKPPSADCKVYHIFNRPFYCLPRYLPQEPYNPAIQDYKLAPTFLPIDLTLYNLTRRAVDGPISAPIGPVPPEKARSGHRFLRNITGDDQRDVGYREIVYDSEQQQFPAFNGITDTYTEFVRSGAIIPVRGRGNLVLNEGKGHKIEVAVDRREGPWDFKYEDVHTRVIEDVVAVIEATGFKSNLDYLIPSVKRALEYDPTCKQVPILLSHGSVFNPAVPELAYVGFYQGPFWGVMEMQARFVANEWSKSMRDKLVDLLDISPEAFEAAPGNNYSEKLWNLENQRSPFCSDVREMRKMREAIVSGANNIAQFWMGDVVGLVEEFAREMGIQRLDSRFGGQKGPCVAARYAGSVEDAAEIIEEVATVLDDSETKSRFVAAAVFRAMQGTWELQRKIDSRASAAPGGTLKGTAQFHPRFPTAPEFSAEYLYIEEGIFTMDNGYSFPATRRYVYRYNEVKDKISAWFVQEDGETVEKFFNQLEFKGAEDEGKGWVAVGSHWCDPDTYKSSSEFRFRGAALERFGIMYDVSGPRKDYTMESWYQRPAPTA</sequence>
<name>A0A1Y1ZMD1_9PLEO</name>
<protein>
    <submittedName>
        <fullName evidence="6">Uncharacterized protein</fullName>
    </submittedName>
</protein>
<dbReference type="SUPFAM" id="SSF51905">
    <property type="entry name" value="FAD/NAD(P)-binding domain"/>
    <property type="match status" value="1"/>
</dbReference>
<evidence type="ECO:0000313" key="6">
    <source>
        <dbReference type="EMBL" id="ORY11409.1"/>
    </source>
</evidence>
<proteinExistence type="predicted"/>
<dbReference type="InterPro" id="IPR050346">
    <property type="entry name" value="FMO-like"/>
</dbReference>
<reference evidence="6 7" key="1">
    <citation type="submission" date="2016-07" db="EMBL/GenBank/DDBJ databases">
        <title>Pervasive Adenine N6-methylation of Active Genes in Fungi.</title>
        <authorList>
            <consortium name="DOE Joint Genome Institute"/>
            <person name="Mondo S.J."/>
            <person name="Dannebaum R.O."/>
            <person name="Kuo R.C."/>
            <person name="Labutti K."/>
            <person name="Haridas S."/>
            <person name="Kuo A."/>
            <person name="Salamov A."/>
            <person name="Ahrendt S.R."/>
            <person name="Lipzen A."/>
            <person name="Sullivan W."/>
            <person name="Andreopoulos W.B."/>
            <person name="Clum A."/>
            <person name="Lindquist E."/>
            <person name="Daum C."/>
            <person name="Ramamoorthy G.K."/>
            <person name="Gryganskyi A."/>
            <person name="Culley D."/>
            <person name="Magnuson J.K."/>
            <person name="James T.Y."/>
            <person name="O'Malley M.A."/>
            <person name="Stajich J.E."/>
            <person name="Spatafora J.W."/>
            <person name="Visel A."/>
            <person name="Grigoriev I.V."/>
        </authorList>
    </citation>
    <scope>NUCLEOTIDE SEQUENCE [LARGE SCALE GENOMIC DNA]</scope>
    <source>
        <strain evidence="6 7">CBS 115471</strain>
    </source>
</reference>
<dbReference type="AlphaFoldDB" id="A0A1Y1ZMD1"/>
<keyword evidence="2" id="KW-0274">FAD</keyword>
<dbReference type="EMBL" id="MCFA01000061">
    <property type="protein sequence ID" value="ORY11409.1"/>
    <property type="molecule type" value="Genomic_DNA"/>
</dbReference>
<evidence type="ECO:0000256" key="1">
    <source>
        <dbReference type="ARBA" id="ARBA00022630"/>
    </source>
</evidence>
<dbReference type="OrthoDB" id="66881at2759"/>
<organism evidence="6 7">
    <name type="scientific">Clohesyomyces aquaticus</name>
    <dbReference type="NCBI Taxonomy" id="1231657"/>
    <lineage>
        <taxon>Eukaryota</taxon>
        <taxon>Fungi</taxon>
        <taxon>Dikarya</taxon>
        <taxon>Ascomycota</taxon>
        <taxon>Pezizomycotina</taxon>
        <taxon>Dothideomycetes</taxon>
        <taxon>Pleosporomycetidae</taxon>
        <taxon>Pleosporales</taxon>
        <taxon>Lindgomycetaceae</taxon>
        <taxon>Clohesyomyces</taxon>
    </lineage>
</organism>
<dbReference type="PRINTS" id="PR00368">
    <property type="entry name" value="FADPNR"/>
</dbReference>
<keyword evidence="1" id="KW-0285">Flavoprotein</keyword>
<feature type="domain" description="DUF6314" evidence="5">
    <location>
        <begin position="612"/>
        <end position="768"/>
    </location>
</feature>
<feature type="domain" description="FAD/NAD(P)-binding" evidence="4">
    <location>
        <begin position="3"/>
        <end position="217"/>
    </location>
</feature>
<dbReference type="Pfam" id="PF07992">
    <property type="entry name" value="Pyr_redox_2"/>
    <property type="match status" value="1"/>
</dbReference>
<keyword evidence="7" id="KW-1185">Reference proteome</keyword>
<evidence type="ECO:0000256" key="2">
    <source>
        <dbReference type="ARBA" id="ARBA00022827"/>
    </source>
</evidence>
<gene>
    <name evidence="6" type="ORF">BCR34DRAFT_326139</name>
</gene>
<keyword evidence="3" id="KW-0560">Oxidoreductase</keyword>
<dbReference type="Pfam" id="PF19834">
    <property type="entry name" value="DUF6314"/>
    <property type="match status" value="1"/>
</dbReference>
<dbReference type="InterPro" id="IPR023753">
    <property type="entry name" value="FAD/NAD-binding_dom"/>
</dbReference>
<dbReference type="GO" id="GO:0016491">
    <property type="term" value="F:oxidoreductase activity"/>
    <property type="evidence" value="ECO:0007669"/>
    <property type="project" value="UniProtKB-KW"/>
</dbReference>
<evidence type="ECO:0000313" key="7">
    <source>
        <dbReference type="Proteomes" id="UP000193144"/>
    </source>
</evidence>
<dbReference type="PANTHER" id="PTHR23023">
    <property type="entry name" value="DIMETHYLANILINE MONOOXYGENASE"/>
    <property type="match status" value="1"/>
</dbReference>
<evidence type="ECO:0000259" key="4">
    <source>
        <dbReference type="Pfam" id="PF07992"/>
    </source>
</evidence>
<dbReference type="Proteomes" id="UP000193144">
    <property type="component" value="Unassembled WGS sequence"/>
</dbReference>
<evidence type="ECO:0000256" key="3">
    <source>
        <dbReference type="ARBA" id="ARBA00023002"/>
    </source>
</evidence>
<dbReference type="Gene3D" id="3.50.50.60">
    <property type="entry name" value="FAD/NAD(P)-binding domain"/>
    <property type="match status" value="1"/>
</dbReference>
<dbReference type="InterPro" id="IPR036188">
    <property type="entry name" value="FAD/NAD-bd_sf"/>
</dbReference>
<dbReference type="InterPro" id="IPR045632">
    <property type="entry name" value="DUF6314"/>
</dbReference>
<comment type="caution">
    <text evidence="6">The sequence shown here is derived from an EMBL/GenBank/DDBJ whole genome shotgun (WGS) entry which is preliminary data.</text>
</comment>
<accession>A0A1Y1ZMD1</accession>